<dbReference type="InterPro" id="IPR029063">
    <property type="entry name" value="SAM-dependent_MTases_sf"/>
</dbReference>
<reference evidence="2 3" key="1">
    <citation type="submission" date="2020-03" db="EMBL/GenBank/DDBJ databases">
        <title>Two novel Motilibacter sp.</title>
        <authorList>
            <person name="Liu S."/>
        </authorList>
    </citation>
    <scope>NUCLEOTIDE SEQUENCE [LARGE SCALE GENOMIC DNA]</scope>
    <source>
        <strain evidence="2 3">E257</strain>
    </source>
</reference>
<evidence type="ECO:0000259" key="1">
    <source>
        <dbReference type="Pfam" id="PF08241"/>
    </source>
</evidence>
<accession>A0ABX0GNA5</accession>
<sequence length="257" mass="26337">MADFPTRVRADRSRVRTGVVWDVLRSVLERTGGPGDAGDRPLDVLDAGGGTGGFAVPLAERGHNVTVVDPSPDALAALERRVAEAGVADRVSAVQGDAAGLLEVVSPGSVDLVLCHGVLEHVDDAASAVAAVAGCLRPGGTLSLLVANRNAAVLSRAIAGHFTEARQALSDPAGRWGDRDPMPRRFSDAELEQLLTEAGLVVGSVHGVRVFADLVPGALIDGEPGAVDALLALESAAAEHPAFRAVATQIHVLATRG</sequence>
<feature type="domain" description="Methyltransferase type 11" evidence="1">
    <location>
        <begin position="45"/>
        <end position="143"/>
    </location>
</feature>
<keyword evidence="3" id="KW-1185">Reference proteome</keyword>
<dbReference type="PANTHER" id="PTHR43591">
    <property type="entry name" value="METHYLTRANSFERASE"/>
    <property type="match status" value="1"/>
</dbReference>
<dbReference type="SUPFAM" id="SSF53335">
    <property type="entry name" value="S-adenosyl-L-methionine-dependent methyltransferases"/>
    <property type="match status" value="1"/>
</dbReference>
<evidence type="ECO:0000313" key="3">
    <source>
        <dbReference type="Proteomes" id="UP000800981"/>
    </source>
</evidence>
<dbReference type="EMBL" id="JAANNP010000001">
    <property type="protein sequence ID" value="NHC12313.1"/>
    <property type="molecule type" value="Genomic_DNA"/>
</dbReference>
<evidence type="ECO:0000313" key="2">
    <source>
        <dbReference type="EMBL" id="NHC12313.1"/>
    </source>
</evidence>
<dbReference type="Pfam" id="PF08241">
    <property type="entry name" value="Methyltransf_11"/>
    <property type="match status" value="1"/>
</dbReference>
<proteinExistence type="predicted"/>
<keyword evidence="2" id="KW-0808">Transferase</keyword>
<dbReference type="GO" id="GO:0032259">
    <property type="term" value="P:methylation"/>
    <property type="evidence" value="ECO:0007669"/>
    <property type="project" value="UniProtKB-KW"/>
</dbReference>
<dbReference type="Proteomes" id="UP000800981">
    <property type="component" value="Unassembled WGS sequence"/>
</dbReference>
<comment type="caution">
    <text evidence="2">The sequence shown here is derived from an EMBL/GenBank/DDBJ whole genome shotgun (WGS) entry which is preliminary data.</text>
</comment>
<dbReference type="InterPro" id="IPR013216">
    <property type="entry name" value="Methyltransf_11"/>
</dbReference>
<dbReference type="Gene3D" id="3.40.50.150">
    <property type="entry name" value="Vaccinia Virus protein VP39"/>
    <property type="match status" value="1"/>
</dbReference>
<dbReference type="CDD" id="cd02440">
    <property type="entry name" value="AdoMet_MTases"/>
    <property type="match status" value="1"/>
</dbReference>
<dbReference type="GO" id="GO:0008168">
    <property type="term" value="F:methyltransferase activity"/>
    <property type="evidence" value="ECO:0007669"/>
    <property type="project" value="UniProtKB-KW"/>
</dbReference>
<keyword evidence="2" id="KW-0489">Methyltransferase</keyword>
<gene>
    <name evidence="2" type="ORF">G9H71_00770</name>
</gene>
<name>A0ABX0GNA5_9ACTN</name>
<organism evidence="2 3">
    <name type="scientific">Motilibacter deserti</name>
    <dbReference type="NCBI Taxonomy" id="2714956"/>
    <lineage>
        <taxon>Bacteria</taxon>
        <taxon>Bacillati</taxon>
        <taxon>Actinomycetota</taxon>
        <taxon>Actinomycetes</taxon>
        <taxon>Motilibacterales</taxon>
        <taxon>Motilibacteraceae</taxon>
        <taxon>Motilibacter</taxon>
    </lineage>
</organism>
<protein>
    <submittedName>
        <fullName evidence="2">Methyltransferase domain-containing protein</fullName>
    </submittedName>
</protein>
<dbReference type="RefSeq" id="WP_166276456.1">
    <property type="nucleotide sequence ID" value="NZ_JAANNP010000001.1"/>
</dbReference>